<proteinExistence type="inferred from homology"/>
<dbReference type="RefSeq" id="WP_250199635.1">
    <property type="nucleotide sequence ID" value="NZ_CP097636.1"/>
</dbReference>
<dbReference type="InterPro" id="IPR006015">
    <property type="entry name" value="Universal_stress_UspA"/>
</dbReference>
<feature type="domain" description="UspA" evidence="2">
    <location>
        <begin position="2"/>
        <end position="140"/>
    </location>
</feature>
<name>A0ABY4SFS5_AQUTE</name>
<dbReference type="PRINTS" id="PR01438">
    <property type="entry name" value="UNVRSLSTRESS"/>
</dbReference>
<gene>
    <name evidence="3" type="ORF">MW290_21085</name>
</gene>
<dbReference type="CDD" id="cd00293">
    <property type="entry name" value="USP-like"/>
    <property type="match status" value="1"/>
</dbReference>
<accession>A0ABY4SFS5</accession>
<reference evidence="3" key="1">
    <citation type="submission" date="2022-05" db="EMBL/GenBank/DDBJ databases">
        <title>An RpoN-dependent PEP-CTERM gene is involved in floc formation of an Aquincola tertiaricarbonis strain.</title>
        <authorList>
            <person name="Qiu D."/>
            <person name="Xia M."/>
        </authorList>
    </citation>
    <scope>NUCLEOTIDE SEQUENCE</scope>
    <source>
        <strain evidence="3">RN12</strain>
    </source>
</reference>
<dbReference type="Proteomes" id="UP001056201">
    <property type="component" value="Chromosome 2"/>
</dbReference>
<organism evidence="3 4">
    <name type="scientific">Aquincola tertiaricarbonis</name>
    <dbReference type="NCBI Taxonomy" id="391953"/>
    <lineage>
        <taxon>Bacteria</taxon>
        <taxon>Pseudomonadati</taxon>
        <taxon>Pseudomonadota</taxon>
        <taxon>Betaproteobacteria</taxon>
        <taxon>Burkholderiales</taxon>
        <taxon>Sphaerotilaceae</taxon>
        <taxon>Aquincola</taxon>
    </lineage>
</organism>
<dbReference type="InterPro" id="IPR006016">
    <property type="entry name" value="UspA"/>
</dbReference>
<dbReference type="PANTHER" id="PTHR46268:SF6">
    <property type="entry name" value="UNIVERSAL STRESS PROTEIN UP12"/>
    <property type="match status" value="1"/>
</dbReference>
<dbReference type="SUPFAM" id="SSF52402">
    <property type="entry name" value="Adenine nucleotide alpha hydrolases-like"/>
    <property type="match status" value="1"/>
</dbReference>
<evidence type="ECO:0000313" key="3">
    <source>
        <dbReference type="EMBL" id="URI11440.1"/>
    </source>
</evidence>
<dbReference type="EMBL" id="CP097636">
    <property type="protein sequence ID" value="URI11440.1"/>
    <property type="molecule type" value="Genomic_DNA"/>
</dbReference>
<comment type="similarity">
    <text evidence="1">Belongs to the universal stress protein A family.</text>
</comment>
<keyword evidence="4" id="KW-1185">Reference proteome</keyword>
<dbReference type="Gene3D" id="3.40.50.620">
    <property type="entry name" value="HUPs"/>
    <property type="match status" value="1"/>
</dbReference>
<sequence length="140" mass="14904">MKILIAADGSPFTKRMLGYLAAHDEWLGKHHQYTVLTVHAPLPPHAASAVGREACDRYYQEEAAAVLEPVRKFFAQQGLEGQFQSKVGAVAATIAETADHGGFDLVLMGSHGHGSLATLVLGSVTSKVLSLTKTPVLVVK</sequence>
<evidence type="ECO:0000313" key="4">
    <source>
        <dbReference type="Proteomes" id="UP001056201"/>
    </source>
</evidence>
<protein>
    <submittedName>
        <fullName evidence="3">Universal stress protein</fullName>
    </submittedName>
</protein>
<evidence type="ECO:0000259" key="2">
    <source>
        <dbReference type="Pfam" id="PF00582"/>
    </source>
</evidence>
<evidence type="ECO:0000256" key="1">
    <source>
        <dbReference type="ARBA" id="ARBA00008791"/>
    </source>
</evidence>
<dbReference type="Pfam" id="PF00582">
    <property type="entry name" value="Usp"/>
    <property type="match status" value="1"/>
</dbReference>
<dbReference type="PANTHER" id="PTHR46268">
    <property type="entry name" value="STRESS RESPONSE PROTEIN NHAX"/>
    <property type="match status" value="1"/>
</dbReference>
<dbReference type="InterPro" id="IPR014729">
    <property type="entry name" value="Rossmann-like_a/b/a_fold"/>
</dbReference>